<reference evidence="18" key="3">
    <citation type="journal article" date="2017" name="Eur. J. Plant Pathol.">
        <title>MAT gene idiomorphs suggest a heterothallic sexual cycle in the citrus pathogen Phyllosticta citricarpa.</title>
        <authorList>
            <person name="Amorim R."/>
            <person name="Savi D.C."/>
            <person name="Ferrerira-Maba L."/>
            <person name="Aluizio R."/>
            <person name="Goulin E.H."/>
            <person name="Takita M.A."/>
            <person name="Machado M.A."/>
            <person name="Glienke C."/>
        </authorList>
    </citation>
    <scope>NUCLEOTIDE SEQUENCE</scope>
    <source>
        <strain evidence="18">LGMF30</strain>
    </source>
</reference>
<reference evidence="8" key="2">
    <citation type="submission" date="2016-02" db="EMBL/GenBank/DDBJ databases">
        <title>Identification and characterization of genes involved in the sexual reproduction of the ascomycete fungus Phyllosticta citricarpa.</title>
        <authorList>
            <person name="Amorim R."/>
            <person name="Glienke C."/>
        </authorList>
    </citation>
    <scope>NUCLEOTIDE SEQUENCE</scope>
    <source>
        <strain evidence="14">LGMF05</strain>
        <strain evidence="11">LGMF06</strain>
        <strain evidence="16">LGMF102</strain>
        <strain evidence="9">LGMF114</strain>
        <strain evidence="12">LGMF122</strain>
        <strain evidence="13">LGMF127</strain>
        <strain evidence="17">LGMF171</strain>
        <strain evidence="8">LGMF30</strain>
        <strain evidence="10">LGMF54</strain>
        <strain evidence="15">LGMF61</strain>
    </source>
</reference>
<dbReference type="PROSITE" id="PS50118">
    <property type="entry name" value="HMG_BOX_2"/>
    <property type="match status" value="1"/>
</dbReference>
<keyword evidence="1" id="KW-0805">Transcription regulation</keyword>
<dbReference type="SUPFAM" id="SSF47095">
    <property type="entry name" value="HMG-box"/>
    <property type="match status" value="1"/>
</dbReference>
<evidence type="ECO:0000256" key="3">
    <source>
        <dbReference type="ARBA" id="ARBA00023163"/>
    </source>
</evidence>
<feature type="region of interest" description="Disordered" evidence="5">
    <location>
        <begin position="1"/>
        <end position="29"/>
    </location>
</feature>
<evidence type="ECO:0000313" key="16">
    <source>
        <dbReference type="EMBL" id="AMP46550.1"/>
    </source>
</evidence>
<evidence type="ECO:0000313" key="10">
    <source>
        <dbReference type="EMBL" id="AMP46544.1"/>
    </source>
</evidence>
<dbReference type="GO" id="GO:0030154">
    <property type="term" value="P:cell differentiation"/>
    <property type="evidence" value="ECO:0007669"/>
    <property type="project" value="TreeGrafter"/>
</dbReference>
<evidence type="ECO:0000313" key="8">
    <source>
        <dbReference type="EMBL" id="AMP46542.1"/>
    </source>
</evidence>
<dbReference type="EMBL" id="KU845489">
    <property type="protein sequence ID" value="AMP46548.1"/>
    <property type="molecule type" value="Genomic_DNA"/>
</dbReference>
<dbReference type="InterPro" id="IPR050140">
    <property type="entry name" value="SRY-related_HMG-box_TF-like"/>
</dbReference>
<protein>
    <submittedName>
        <fullName evidence="8">High mobility group protein</fullName>
    </submittedName>
    <submittedName>
        <fullName evidence="7">MAT1-2-1</fullName>
    </submittedName>
</protein>
<dbReference type="GO" id="GO:0000122">
    <property type="term" value="P:negative regulation of transcription by RNA polymerase II"/>
    <property type="evidence" value="ECO:0007669"/>
    <property type="project" value="TreeGrafter"/>
</dbReference>
<evidence type="ECO:0000256" key="4">
    <source>
        <dbReference type="PROSITE-ProRule" id="PRU00267"/>
    </source>
</evidence>
<gene>
    <name evidence="7" type="primary">MAT1-2-1</name>
</gene>
<dbReference type="EMBL" id="KU845483">
    <property type="protein sequence ID" value="AMP46542.1"/>
    <property type="molecule type" value="Genomic_DNA"/>
</dbReference>
<evidence type="ECO:0000313" key="17">
    <source>
        <dbReference type="EMBL" id="AMP46551.1"/>
    </source>
</evidence>
<feature type="compositionally biased region" description="Pro residues" evidence="5">
    <location>
        <begin position="8"/>
        <end position="18"/>
    </location>
</feature>
<evidence type="ECO:0000313" key="12">
    <source>
        <dbReference type="EMBL" id="AMP46546.1"/>
    </source>
</evidence>
<name>A0A140CWM2_9PEZI</name>
<dbReference type="GO" id="GO:0001228">
    <property type="term" value="F:DNA-binding transcription activator activity, RNA polymerase II-specific"/>
    <property type="evidence" value="ECO:0007669"/>
    <property type="project" value="TreeGrafter"/>
</dbReference>
<dbReference type="EMBL" id="KT708823">
    <property type="protein sequence ID" value="AMJ39448.1"/>
    <property type="molecule type" value="Genomic_DNA"/>
</dbReference>
<dbReference type="EMBL" id="KX280783">
    <property type="protein sequence ID" value="AQX35420.1"/>
    <property type="molecule type" value="Genomic_DNA"/>
</dbReference>
<evidence type="ECO:0000313" key="14">
    <source>
        <dbReference type="EMBL" id="AMP46548.1"/>
    </source>
</evidence>
<dbReference type="EMBL" id="KU845490">
    <property type="protein sequence ID" value="AMP46549.1"/>
    <property type="molecule type" value="Genomic_DNA"/>
</dbReference>
<dbReference type="AlphaFoldDB" id="A0A140CWM2"/>
<keyword evidence="2 4" id="KW-0238">DNA-binding</keyword>
<evidence type="ECO:0000256" key="1">
    <source>
        <dbReference type="ARBA" id="ARBA00023015"/>
    </source>
</evidence>
<dbReference type="EMBL" id="KU845491">
    <property type="protein sequence ID" value="AMP46550.1"/>
    <property type="molecule type" value="Genomic_DNA"/>
</dbReference>
<dbReference type="Pfam" id="PF00505">
    <property type="entry name" value="HMG_box"/>
    <property type="match status" value="1"/>
</dbReference>
<feature type="domain" description="HMG box" evidence="6">
    <location>
        <begin position="182"/>
        <end position="250"/>
    </location>
</feature>
<evidence type="ECO:0000259" key="6">
    <source>
        <dbReference type="PROSITE" id="PS50118"/>
    </source>
</evidence>
<evidence type="ECO:0000256" key="5">
    <source>
        <dbReference type="SAM" id="MobiDB-lite"/>
    </source>
</evidence>
<dbReference type="PANTHER" id="PTHR10270">
    <property type="entry name" value="SOX TRANSCRIPTION FACTOR"/>
    <property type="match status" value="1"/>
</dbReference>
<feature type="region of interest" description="Disordered" evidence="5">
    <location>
        <begin position="136"/>
        <end position="159"/>
    </location>
</feature>
<dbReference type="InterPro" id="IPR036910">
    <property type="entry name" value="HMG_box_dom_sf"/>
</dbReference>
<evidence type="ECO:0000313" key="11">
    <source>
        <dbReference type="EMBL" id="AMP46545.1"/>
    </source>
</evidence>
<dbReference type="EMBL" id="KU845488">
    <property type="protein sequence ID" value="AMP46547.1"/>
    <property type="molecule type" value="Genomic_DNA"/>
</dbReference>
<dbReference type="EMBL" id="KU845486">
    <property type="protein sequence ID" value="AMP46545.1"/>
    <property type="molecule type" value="Genomic_DNA"/>
</dbReference>
<evidence type="ECO:0000313" key="7">
    <source>
        <dbReference type="EMBL" id="AMJ39448.1"/>
    </source>
</evidence>
<dbReference type="GO" id="GO:0005634">
    <property type="term" value="C:nucleus"/>
    <property type="evidence" value="ECO:0007669"/>
    <property type="project" value="UniProtKB-UniRule"/>
</dbReference>
<reference evidence="7" key="1">
    <citation type="submission" date="2015-09" db="EMBL/GenBank/DDBJ databases">
        <title>Mating type and simple sequence repeat markers indicate a single clonal population of Phyllosticta citricarpa in Florida.</title>
        <authorList>
            <person name="Wang N.-Y."/>
            <person name="Zhang K."/>
            <person name="Rollins J.A."/>
            <person name="Dewdney M.M."/>
        </authorList>
    </citation>
    <scope>NUCLEOTIDE SEQUENCE</scope>
    <source>
        <strain evidence="7">Gc12</strain>
    </source>
</reference>
<dbReference type="PANTHER" id="PTHR10270:SF161">
    <property type="entry name" value="SEX-DETERMINING REGION Y PROTEIN"/>
    <property type="match status" value="1"/>
</dbReference>
<dbReference type="InterPro" id="IPR009071">
    <property type="entry name" value="HMG_box_dom"/>
</dbReference>
<dbReference type="EMBL" id="KU845487">
    <property type="protein sequence ID" value="AMP46546.1"/>
    <property type="molecule type" value="Genomic_DNA"/>
</dbReference>
<organism evidence="7">
    <name type="scientific">Phyllosticta citricarpa</name>
    <dbReference type="NCBI Taxonomy" id="55181"/>
    <lineage>
        <taxon>Eukaryota</taxon>
        <taxon>Fungi</taxon>
        <taxon>Dikarya</taxon>
        <taxon>Ascomycota</taxon>
        <taxon>Pezizomycotina</taxon>
        <taxon>Dothideomycetes</taxon>
        <taxon>Dothideomycetes incertae sedis</taxon>
        <taxon>Botryosphaeriales</taxon>
        <taxon>Phyllostictaceae</taxon>
        <taxon>Phyllosticta</taxon>
    </lineage>
</organism>
<dbReference type="CDD" id="cd01389">
    <property type="entry name" value="HMG-box_ROX1-like"/>
    <property type="match status" value="1"/>
</dbReference>
<dbReference type="EMBL" id="KU845485">
    <property type="protein sequence ID" value="AMP46544.1"/>
    <property type="molecule type" value="Genomic_DNA"/>
</dbReference>
<evidence type="ECO:0000313" key="13">
    <source>
        <dbReference type="EMBL" id="AMP46547.1"/>
    </source>
</evidence>
<keyword evidence="4" id="KW-0539">Nucleus</keyword>
<proteinExistence type="predicted"/>
<dbReference type="Gene3D" id="1.10.30.10">
    <property type="entry name" value="High mobility group box domain"/>
    <property type="match status" value="1"/>
</dbReference>
<evidence type="ECO:0000256" key="2">
    <source>
        <dbReference type="ARBA" id="ARBA00023125"/>
    </source>
</evidence>
<evidence type="ECO:0000313" key="15">
    <source>
        <dbReference type="EMBL" id="AMP46549.1"/>
    </source>
</evidence>
<feature type="DNA-binding region" description="HMG box" evidence="4">
    <location>
        <begin position="182"/>
        <end position="250"/>
    </location>
</feature>
<dbReference type="FunFam" id="1.10.30.10:FF:000041">
    <property type="entry name" value="HMG box family protein"/>
    <property type="match status" value="1"/>
</dbReference>
<accession>A0A140CWM2</accession>
<evidence type="ECO:0000313" key="18">
    <source>
        <dbReference type="EMBL" id="AQX35420.1"/>
    </source>
</evidence>
<dbReference type="SMART" id="SM00398">
    <property type="entry name" value="HMG"/>
    <property type="match status" value="1"/>
</dbReference>
<sequence>MFSSTQDPSPPFQQPPTLRPSDLNTTSTQQPLDFNLLQPTQTKMSSPHVPVPAGGPAFVMRAVNQLVDRFWAESLKQIRKGRIEVVVPFEIAYALGQAGVDRVAQRFSEHVKAPVEKTVDAEQKVLRILPPPELRTVQPSEVNAPSAVDKNATPAKPPATIEAKSTRTRVLDATSRPSKPKVPRPCNPFIMYRNFLHQRVTMENPGLHNNQISKIIGKMWQEESPEAKEFWRERAKLGKEEHHLRFPDYQYRPRKPGEKKRRMTKKKLAEAAAAAANRPSISDEPLTFDPPTSLPISSGQTAAYLVDPHQKYQGYDLDPSATGRQMFQTTLSHHTGFPTAPTNNPLVTLSSNAATDQDAYEATLDSVGLQQQAEAMDVAEKQLRHALLDNFGFSVQSATDQSFVEHSFNAAADREVSFSAEPMNEGFNFPLGDLNYDFLGGTELDFGDINDI</sequence>
<dbReference type="EMBL" id="KU845484">
    <property type="protein sequence ID" value="AMP46543.1"/>
    <property type="molecule type" value="Genomic_DNA"/>
</dbReference>
<dbReference type="GO" id="GO:0000978">
    <property type="term" value="F:RNA polymerase II cis-regulatory region sequence-specific DNA binding"/>
    <property type="evidence" value="ECO:0007669"/>
    <property type="project" value="TreeGrafter"/>
</dbReference>
<keyword evidence="3" id="KW-0804">Transcription</keyword>
<evidence type="ECO:0000313" key="9">
    <source>
        <dbReference type="EMBL" id="AMP46543.1"/>
    </source>
</evidence>
<dbReference type="EMBL" id="KU845492">
    <property type="protein sequence ID" value="AMP46551.1"/>
    <property type="molecule type" value="Genomic_DNA"/>
</dbReference>